<keyword evidence="2" id="KW-0732">Signal</keyword>
<dbReference type="Pfam" id="PF01650">
    <property type="entry name" value="Peptidase_C13"/>
    <property type="match status" value="1"/>
</dbReference>
<organism evidence="3 4">
    <name type="scientific">Phenylobacterium ferrooxidans</name>
    <dbReference type="NCBI Taxonomy" id="2982689"/>
    <lineage>
        <taxon>Bacteria</taxon>
        <taxon>Pseudomonadati</taxon>
        <taxon>Pseudomonadota</taxon>
        <taxon>Alphaproteobacteria</taxon>
        <taxon>Caulobacterales</taxon>
        <taxon>Caulobacteraceae</taxon>
        <taxon>Phenylobacterium</taxon>
    </lineage>
</organism>
<name>A0ABW6CHU1_9CAUL</name>
<comment type="caution">
    <text evidence="3">The sequence shown here is derived from an EMBL/GenBank/DDBJ whole genome shotgun (WGS) entry which is preliminary data.</text>
</comment>
<gene>
    <name evidence="3" type="ORF">OCL97_01565</name>
</gene>
<evidence type="ECO:0000256" key="1">
    <source>
        <dbReference type="SAM" id="MobiDB-lite"/>
    </source>
</evidence>
<keyword evidence="4" id="KW-1185">Reference proteome</keyword>
<feature type="signal peptide" evidence="2">
    <location>
        <begin position="1"/>
        <end position="24"/>
    </location>
</feature>
<evidence type="ECO:0000313" key="4">
    <source>
        <dbReference type="Proteomes" id="UP001598130"/>
    </source>
</evidence>
<dbReference type="EMBL" id="JAOTJD010000002">
    <property type="protein sequence ID" value="MFD3262644.1"/>
    <property type="molecule type" value="Genomic_DNA"/>
</dbReference>
<sequence length="283" mass="30709">MGLRRGFLGVLTVLLIGWTAPAFAAEGPFSDWAAIVVAGDWHASSGRPSEAFDNARRDVAQELERIGFQKGNLRQFSVRPERYRDVKPGKSSPKAIYEALTDVAPRASGGCLFYLSSHGAPQGVLVDRDLLAPRLLAAILDRTCGQRPTVVVISACFSGVFIPELAQPNRMILTAARPDRTSFGCGESNKYPFFDECFLQSSPGARDFPSLAKHVLACVSAREKKEGMTPPSEPQVWIGPQLRPMLPLYPFPQAPPARAFQDPRKSDPVHQSPHSQPSGASAG</sequence>
<dbReference type="Gene3D" id="3.40.50.1460">
    <property type="match status" value="1"/>
</dbReference>
<feature type="chain" id="PRO_5046834197" evidence="2">
    <location>
        <begin position="25"/>
        <end position="283"/>
    </location>
</feature>
<feature type="region of interest" description="Disordered" evidence="1">
    <location>
        <begin position="248"/>
        <end position="283"/>
    </location>
</feature>
<protein>
    <submittedName>
        <fullName evidence="3">C13 family peptidase</fullName>
    </submittedName>
</protein>
<proteinExistence type="predicted"/>
<dbReference type="InterPro" id="IPR001096">
    <property type="entry name" value="Peptidase_C13"/>
</dbReference>
<accession>A0ABW6CHU1</accession>
<evidence type="ECO:0000256" key="2">
    <source>
        <dbReference type="SAM" id="SignalP"/>
    </source>
</evidence>
<dbReference type="RefSeq" id="WP_377366984.1">
    <property type="nucleotide sequence ID" value="NZ_JAOTJD010000002.1"/>
</dbReference>
<reference evidence="3 4" key="1">
    <citation type="submission" date="2022-09" db="EMBL/GenBank/DDBJ databases">
        <title>New species of Phenylobacterium.</title>
        <authorList>
            <person name="Mieszkin S."/>
        </authorList>
    </citation>
    <scope>NUCLEOTIDE SEQUENCE [LARGE SCALE GENOMIC DNA]</scope>
    <source>
        <strain evidence="3 4">HK31-G</strain>
    </source>
</reference>
<evidence type="ECO:0000313" key="3">
    <source>
        <dbReference type="EMBL" id="MFD3262644.1"/>
    </source>
</evidence>
<feature type="compositionally biased region" description="Polar residues" evidence="1">
    <location>
        <begin position="272"/>
        <end position="283"/>
    </location>
</feature>
<dbReference type="Proteomes" id="UP001598130">
    <property type="component" value="Unassembled WGS sequence"/>
</dbReference>